<dbReference type="Gene3D" id="1.20.5.210">
    <property type="entry name" value="Cytochrome b-c1 complex subunit 8"/>
    <property type="match status" value="1"/>
</dbReference>
<comment type="subcellular location">
    <subcellularLocation>
        <location evidence="1 11">Mitochondrion inner membrane</location>
        <topology evidence="1 11">Single-pass membrane protein</topology>
    </subcellularLocation>
</comment>
<gene>
    <name evidence="12" type="ORF">PSACC_01564</name>
</gene>
<keyword evidence="7 11" id="KW-0249">Electron transport</keyword>
<dbReference type="InterPro" id="IPR004205">
    <property type="entry name" value="Cyt_bc1_su8"/>
</dbReference>
<keyword evidence="5 11" id="KW-0812">Transmembrane</keyword>
<feature type="transmembrane region" description="Helical" evidence="11">
    <location>
        <begin position="42"/>
        <end position="64"/>
    </location>
</feature>
<evidence type="ECO:0000256" key="3">
    <source>
        <dbReference type="ARBA" id="ARBA00022448"/>
    </source>
</evidence>
<dbReference type="OrthoDB" id="6683853at2759"/>
<proteinExistence type="inferred from homology"/>
<evidence type="ECO:0000256" key="1">
    <source>
        <dbReference type="ARBA" id="ARBA00004434"/>
    </source>
</evidence>
<evidence type="ECO:0000256" key="2">
    <source>
        <dbReference type="ARBA" id="ARBA00007668"/>
    </source>
</evidence>
<keyword evidence="10 11" id="KW-0472">Membrane</keyword>
<dbReference type="GO" id="GO:0045275">
    <property type="term" value="C:respiratory chain complex III"/>
    <property type="evidence" value="ECO:0007669"/>
    <property type="project" value="UniProtKB-UniRule"/>
</dbReference>
<dbReference type="GO" id="GO:0005743">
    <property type="term" value="C:mitochondrial inner membrane"/>
    <property type="evidence" value="ECO:0007669"/>
    <property type="project" value="UniProtKB-SubCell"/>
</dbReference>
<evidence type="ECO:0000256" key="11">
    <source>
        <dbReference type="RuleBase" id="RU368118"/>
    </source>
</evidence>
<keyword evidence="9 11" id="KW-0496">Mitochondrion</keyword>
<dbReference type="GO" id="GO:0006122">
    <property type="term" value="P:mitochondrial electron transport, ubiquinol to cytochrome c"/>
    <property type="evidence" value="ECO:0007669"/>
    <property type="project" value="UniProtKB-UniRule"/>
</dbReference>
<keyword evidence="13" id="KW-1185">Reference proteome</keyword>
<evidence type="ECO:0000256" key="10">
    <source>
        <dbReference type="ARBA" id="ARBA00023136"/>
    </source>
</evidence>
<dbReference type="EMBL" id="MTSL01000112">
    <property type="protein sequence ID" value="PJF18622.1"/>
    <property type="molecule type" value="Genomic_DNA"/>
</dbReference>
<evidence type="ECO:0000256" key="4">
    <source>
        <dbReference type="ARBA" id="ARBA00022660"/>
    </source>
</evidence>
<evidence type="ECO:0000256" key="6">
    <source>
        <dbReference type="ARBA" id="ARBA00022792"/>
    </source>
</evidence>
<dbReference type="Pfam" id="PF02939">
    <property type="entry name" value="UcrQ"/>
    <property type="match status" value="1"/>
</dbReference>
<evidence type="ECO:0000256" key="7">
    <source>
        <dbReference type="ARBA" id="ARBA00022982"/>
    </source>
</evidence>
<keyword evidence="4 11" id="KW-0679">Respiratory chain</keyword>
<dbReference type="AlphaFoldDB" id="A0A2H9TLL8"/>
<dbReference type="InterPro" id="IPR036642">
    <property type="entry name" value="Cyt_bc1_su8_sf"/>
</dbReference>
<comment type="subunit">
    <text evidence="11">Component of the ubiquinol-cytochrome c oxidoreductase (cytochrome b-c1 complex, complex III, CIII), a multisubunit enzyme composed of 3 respiratory subunits cytochrome b, cytochrome c1 and Rieske protein, 2 core protein subunits, and additional low-molecular weight protein subunits. The complex exists as an obligatory dimer and forms supercomplexes (SCs) in the inner mitochondrial membrane with cytochrome c oxidase (complex IV, CIV).</text>
</comment>
<comment type="caution">
    <text evidence="12">The sequence shown here is derived from an EMBL/GenBank/DDBJ whole genome shotgun (WGS) entry which is preliminary data.</text>
</comment>
<evidence type="ECO:0000256" key="5">
    <source>
        <dbReference type="ARBA" id="ARBA00022692"/>
    </source>
</evidence>
<accession>A0A2H9TLL8</accession>
<dbReference type="PANTHER" id="PTHR12119:SF2">
    <property type="entry name" value="CYTOCHROME B-C1 COMPLEX SUBUNIT 8"/>
    <property type="match status" value="1"/>
</dbReference>
<keyword evidence="8 11" id="KW-1133">Transmembrane helix</keyword>
<name>A0A2H9TLL8_9FUNG</name>
<organism evidence="12 13">
    <name type="scientific">Paramicrosporidium saccamoebae</name>
    <dbReference type="NCBI Taxonomy" id="1246581"/>
    <lineage>
        <taxon>Eukaryota</taxon>
        <taxon>Fungi</taxon>
        <taxon>Fungi incertae sedis</taxon>
        <taxon>Cryptomycota</taxon>
        <taxon>Cryptomycota incertae sedis</taxon>
        <taxon>Paramicrosporidium</taxon>
    </lineage>
</organism>
<dbReference type="PANTHER" id="PTHR12119">
    <property type="entry name" value="UBIQUINOL-CYTOCHROME C REDUCTASE COMPLEX UBIQUINONE-BINDING PROTEIN QP-C"/>
    <property type="match status" value="1"/>
</dbReference>
<dbReference type="SUPFAM" id="SSF81508">
    <property type="entry name" value="Ubiquinone-binding protein QP-C of cytochrome bc1 complex (Ubiquinol-cytochrome c reductase)"/>
    <property type="match status" value="1"/>
</dbReference>
<comment type="similarity">
    <text evidence="2 11">Belongs to the UQCRQ/QCR8 family.</text>
</comment>
<keyword evidence="3 11" id="KW-0813">Transport</keyword>
<sequence>MVTRNNAWWMTRAKGIYIFSVSPFRQRAFAGFGREIKNLAKLHWTGVAYFASIAAGGYYLLVWANQYYHHSMRKDPLFYEREAAELAATGSTEQ</sequence>
<reference evidence="12 13" key="1">
    <citation type="submission" date="2016-10" db="EMBL/GenBank/DDBJ databases">
        <title>The genome of Paramicrosporidium saccamoebae is the missing link in understanding Cryptomycota and Microsporidia evolution.</title>
        <authorList>
            <person name="Quandt C.A."/>
            <person name="Beaudet D."/>
            <person name="Corsaro D."/>
            <person name="Michel R."/>
            <person name="Corradi N."/>
            <person name="James T."/>
        </authorList>
    </citation>
    <scope>NUCLEOTIDE SEQUENCE [LARGE SCALE GENOMIC DNA]</scope>
    <source>
        <strain evidence="12 13">KSL3</strain>
    </source>
</reference>
<dbReference type="Proteomes" id="UP000240830">
    <property type="component" value="Unassembled WGS sequence"/>
</dbReference>
<protein>
    <recommendedName>
        <fullName evidence="11">Cytochrome b-c1 complex subunit 8</fullName>
    </recommendedName>
    <alternativeName>
        <fullName evidence="11">Complex III subunit 8</fullName>
    </alternativeName>
</protein>
<evidence type="ECO:0000256" key="9">
    <source>
        <dbReference type="ARBA" id="ARBA00023128"/>
    </source>
</evidence>
<evidence type="ECO:0000256" key="8">
    <source>
        <dbReference type="ARBA" id="ARBA00022989"/>
    </source>
</evidence>
<evidence type="ECO:0000313" key="12">
    <source>
        <dbReference type="EMBL" id="PJF18622.1"/>
    </source>
</evidence>
<evidence type="ECO:0000313" key="13">
    <source>
        <dbReference type="Proteomes" id="UP000240830"/>
    </source>
</evidence>
<keyword evidence="6 11" id="KW-0999">Mitochondrion inner membrane</keyword>
<comment type="function">
    <text evidence="11">Component of the ubiquinol-cytochrome c oxidoreductase, a multisubunit transmembrane complex that is part of the mitochondrial electron transport chain which drives oxidative phosphorylation. The complex plays an important role in the uptake of multiple carbon sources present in different host niches.</text>
</comment>